<dbReference type="PANTHER" id="PTHR36985">
    <property type="entry name" value="TRANSLOCATION AND ASSEMBLY MODULE SUBUNIT TAMB"/>
    <property type="match status" value="1"/>
</dbReference>
<organism evidence="7 8">
    <name type="scientific">Meridianimarinicoccus roseus</name>
    <dbReference type="NCBI Taxonomy" id="2072018"/>
    <lineage>
        <taxon>Bacteria</taxon>
        <taxon>Pseudomonadati</taxon>
        <taxon>Pseudomonadota</taxon>
        <taxon>Alphaproteobacteria</taxon>
        <taxon>Rhodobacterales</taxon>
        <taxon>Paracoccaceae</taxon>
        <taxon>Meridianimarinicoccus</taxon>
    </lineage>
</organism>
<evidence type="ECO:0000256" key="1">
    <source>
        <dbReference type="ARBA" id="ARBA00004167"/>
    </source>
</evidence>
<dbReference type="OrthoDB" id="7784409at2"/>
<keyword evidence="3" id="KW-1133">Transmembrane helix</keyword>
<protein>
    <recommendedName>
        <fullName evidence="6">Translocation and assembly module TamB C-terminal domain-containing protein</fullName>
    </recommendedName>
</protein>
<dbReference type="RefSeq" id="WP_109811295.1">
    <property type="nucleotide sequence ID" value="NZ_QGKU01000031.1"/>
</dbReference>
<dbReference type="EMBL" id="QGKU01000031">
    <property type="protein sequence ID" value="PWR02989.1"/>
    <property type="molecule type" value="Genomic_DNA"/>
</dbReference>
<dbReference type="Pfam" id="PF04357">
    <property type="entry name" value="TamB"/>
    <property type="match status" value="1"/>
</dbReference>
<gene>
    <name evidence="7" type="ORF">DKT77_08590</name>
</gene>
<dbReference type="PANTHER" id="PTHR36985:SF1">
    <property type="entry name" value="TRANSLOCATION AND ASSEMBLY MODULE SUBUNIT TAMB"/>
    <property type="match status" value="1"/>
</dbReference>
<dbReference type="Proteomes" id="UP000245680">
    <property type="component" value="Unassembled WGS sequence"/>
</dbReference>
<reference evidence="7 8" key="1">
    <citation type="submission" date="2018-05" db="EMBL/GenBank/DDBJ databases">
        <title>Rhodobacteraceae gen. nov., sp. nov. isolated from sea water.</title>
        <authorList>
            <person name="Ren Y."/>
        </authorList>
    </citation>
    <scope>NUCLEOTIDE SEQUENCE [LARGE SCALE GENOMIC DNA]</scope>
    <source>
        <strain evidence="7 8">TG-679</strain>
    </source>
</reference>
<feature type="chain" id="PRO_5016022710" description="Translocation and assembly module TamB C-terminal domain-containing protein" evidence="5">
    <location>
        <begin position="27"/>
        <end position="1356"/>
    </location>
</feature>
<keyword evidence="8" id="KW-1185">Reference proteome</keyword>
<evidence type="ECO:0000259" key="6">
    <source>
        <dbReference type="Pfam" id="PF04357"/>
    </source>
</evidence>
<evidence type="ECO:0000313" key="8">
    <source>
        <dbReference type="Proteomes" id="UP000245680"/>
    </source>
</evidence>
<sequence>MRARTKIIAAVLALGCTVAPVPLALAQQDGAEDAGFLENLIQNALGGEGREVRVVGLSGVLSSEASIERIEIADDDGTWLRVQDVTLDWRRLALLRGRLEVDALTVGVIDVLRKPLPGPEAPPKLAADPDAVPEPFSLPDLPVAVNVAQLSMGAIRLGAPVLGEAAALSLSGAAQLEGGEGSANLSLVRIDGQEAAYRVAAGYTNANGVLLIDLDLSEAPEGLITTLAGIPGSPSLELTLKGEDPLSDFTATLGLRTSDIDRLSGTIGLRDLPGADTPEREITADVAGDVADLFLPDYRDFFGRRIALTLRARQGDAIGLDVEQLELVTRGLQLTGSANLSPAYLPQELDLQAHLGTDLGLPVVLPMPGPPVLVHEADLDITYDEAAGDTFAVRMDGTGVMRADGLLLDTLSFATEGQLTKAAPTDITAALADIRAQLGGFSITDPALWEAAGDNLDLSGRVDWQKAGPLSVTGFRVASGDLDLRGDATVTGLDTQAIALSAQVEAQAGDLSRFSAISGQDLGGAIDAAVDADYDTVTGAFDVTLDGVSRDLVIGDAGADALLSGRVELGLDAARTADGISVDRLRLNGGRVDLTGNGGIDAQGWPRAVRLQGRVGAPDGPAVVLPAPGPRMTLQSAQLNLTYDPETGDAFQLDVLAQDFRREGELAMDEAEVIALGELRRSGSDVEGATARVTAALSGLSATDPNLSDAIAPGASFDTDIAWDAAERSLTVDGLDLTSGALALSGDLAVSELATDDMALDARVNAQTGPLSRFAPLTGLQLDGTATARGTLSYAVGTGFFDVDMRAEGQDLATGIAEADQLIGGTSTIVARATRDEAGLDIRQAEIRTRELTATATGGIVDEVTTVNLDAALRDVGLFAPGFNGPLTVTTTARNRNDTWSLNGDLTGPGGSEARFAGDVLRPDGTMGLDVRGALPLGLANRFLLPRTIDGTARFDIAVDGTPGLDAVSGSVTVDGARLAAPSLRLALEDIGLRVALADARAQIDLGAALSSGGRISVSGPVGLTGAIPADITARLENLVLIDPALYEIGLNGQIGVNGPLTGGANIAGRIDIGRSEIKIPDAFGGGGAIPDMVHVNEPAASRATRRRAGLISDEPAGGGGGGGGPVFGLDIVISAPREIFVRGRGLDVELGGRIGIGGTTAAPAPQGGLQLIRGRLDLLSQRLEFDEAEISLQGDLDPDIRMVASSDSGDVRSQIVIEGPVSAPEFRFASQPELPEDEVLAQMFFGKPVRDLTPIELAQLASAINRLQGGGGGVFGFARETLGVDDLSVATDDEGNTAVTAGRYISERVYTDVTVGSDGTSEVQLNYEIRQGLSARGSFTNDGETGVGLVFERDY</sequence>
<comment type="subcellular location">
    <subcellularLocation>
        <location evidence="1">Membrane</location>
        <topology evidence="1">Single-pass membrane protein</topology>
    </subcellularLocation>
</comment>
<keyword evidence="4" id="KW-0472">Membrane</keyword>
<evidence type="ECO:0000256" key="3">
    <source>
        <dbReference type="ARBA" id="ARBA00022989"/>
    </source>
</evidence>
<name>A0A2V2LKZ9_9RHOB</name>
<proteinExistence type="predicted"/>
<evidence type="ECO:0000256" key="2">
    <source>
        <dbReference type="ARBA" id="ARBA00022692"/>
    </source>
</evidence>
<evidence type="ECO:0000256" key="5">
    <source>
        <dbReference type="SAM" id="SignalP"/>
    </source>
</evidence>
<keyword evidence="2" id="KW-0812">Transmembrane</keyword>
<accession>A0A2V2LKZ9</accession>
<keyword evidence="5" id="KW-0732">Signal</keyword>
<dbReference type="InterPro" id="IPR007452">
    <property type="entry name" value="TamB_C"/>
</dbReference>
<evidence type="ECO:0000256" key="4">
    <source>
        <dbReference type="ARBA" id="ARBA00023136"/>
    </source>
</evidence>
<comment type="caution">
    <text evidence="7">The sequence shown here is derived from an EMBL/GenBank/DDBJ whole genome shotgun (WGS) entry which is preliminary data.</text>
</comment>
<dbReference type="GO" id="GO:0097347">
    <property type="term" value="C:TAM protein secretion complex"/>
    <property type="evidence" value="ECO:0007669"/>
    <property type="project" value="TreeGrafter"/>
</dbReference>
<feature type="signal peptide" evidence="5">
    <location>
        <begin position="1"/>
        <end position="26"/>
    </location>
</feature>
<feature type="domain" description="Translocation and assembly module TamB C-terminal" evidence="6">
    <location>
        <begin position="1006"/>
        <end position="1356"/>
    </location>
</feature>
<evidence type="ECO:0000313" key="7">
    <source>
        <dbReference type="EMBL" id="PWR02989.1"/>
    </source>
</evidence>
<dbReference type="GO" id="GO:0005886">
    <property type="term" value="C:plasma membrane"/>
    <property type="evidence" value="ECO:0007669"/>
    <property type="project" value="InterPro"/>
</dbReference>
<dbReference type="GO" id="GO:0009306">
    <property type="term" value="P:protein secretion"/>
    <property type="evidence" value="ECO:0007669"/>
    <property type="project" value="InterPro"/>
</dbReference>